<dbReference type="GO" id="GO:0046872">
    <property type="term" value="F:metal ion binding"/>
    <property type="evidence" value="ECO:0007669"/>
    <property type="project" value="InterPro"/>
</dbReference>
<accession>A0AB37G6H4</accession>
<dbReference type="EMBL" id="CP058741">
    <property type="protein sequence ID" value="QOE28424.1"/>
    <property type="molecule type" value="Genomic_DNA"/>
</dbReference>
<proteinExistence type="inferred from homology"/>
<protein>
    <submittedName>
        <fullName evidence="4">Alcohol dehydrogenase 2</fullName>
    </submittedName>
</protein>
<feature type="domain" description="Alcohol dehydrogenase iron-type/glycerol dehydrogenase GldA" evidence="3">
    <location>
        <begin position="10"/>
        <end position="143"/>
    </location>
</feature>
<name>A0AB37G6H4_STRSU</name>
<dbReference type="Proteomes" id="UP000516797">
    <property type="component" value="Chromosome"/>
</dbReference>
<dbReference type="GO" id="GO:0004022">
    <property type="term" value="F:alcohol dehydrogenase (NAD+) activity"/>
    <property type="evidence" value="ECO:0007669"/>
    <property type="project" value="TreeGrafter"/>
</dbReference>
<reference evidence="4 5" key="1">
    <citation type="submission" date="2020-07" db="EMBL/GenBank/DDBJ databases">
        <title>Complete genome sequences of Streptococcus suis pig pathogenic strain 10, 13-00283-02 and 16085/3b.</title>
        <authorList>
            <person name="Bunk B."/>
            <person name="Jakobczak B."/>
            <person name="Florian V."/>
            <person name="Dittmar D."/>
            <person name="Maeder U."/>
            <person name="Jarek M."/>
            <person name="Baums C.G."/>
            <person name="Haeussler S."/>
            <person name="Voelker U."/>
            <person name="Michalik S."/>
        </authorList>
    </citation>
    <scope>NUCLEOTIDE SEQUENCE [LARGE SCALE GENOMIC DNA]</scope>
    <source>
        <strain evidence="4 5">13-00283-02</strain>
    </source>
</reference>
<dbReference type="Pfam" id="PF00465">
    <property type="entry name" value="Fe-ADH"/>
    <property type="match status" value="1"/>
</dbReference>
<dbReference type="SUPFAM" id="SSF56796">
    <property type="entry name" value="Dehydroquinate synthase-like"/>
    <property type="match status" value="1"/>
</dbReference>
<dbReference type="InterPro" id="IPR039697">
    <property type="entry name" value="Alcohol_dehydrogenase_Fe"/>
</dbReference>
<keyword evidence="2" id="KW-0560">Oxidoreductase</keyword>
<dbReference type="PANTHER" id="PTHR11496:SF102">
    <property type="entry name" value="ALCOHOL DEHYDROGENASE 4"/>
    <property type="match status" value="1"/>
</dbReference>
<dbReference type="AlphaFoldDB" id="A0AB37G6H4"/>
<evidence type="ECO:0000259" key="3">
    <source>
        <dbReference type="Pfam" id="PF00465"/>
    </source>
</evidence>
<evidence type="ECO:0000256" key="2">
    <source>
        <dbReference type="ARBA" id="ARBA00023002"/>
    </source>
</evidence>
<dbReference type="Gene3D" id="3.40.50.1970">
    <property type="match status" value="1"/>
</dbReference>
<evidence type="ECO:0000313" key="4">
    <source>
        <dbReference type="EMBL" id="QOE28424.1"/>
    </source>
</evidence>
<evidence type="ECO:0000256" key="1">
    <source>
        <dbReference type="ARBA" id="ARBA00007358"/>
    </source>
</evidence>
<gene>
    <name evidence="4" type="primary">adhB</name>
    <name evidence="4" type="ORF">SSU1300283_01105</name>
</gene>
<sequence length="147" mass="15406">MATFYVPAVNLIGKGVVNEVGPYIKELGYKKALLVTDKFIEGSDILPKVLKPLDTEGIEYVIFSDVEPNPTCKNVTDGVAALEEHGCDFIISLGGGSPQDAASCISIIATNGGKPQDYEGLHKSAKKGLPVVAINTTAGTSAEIIVN</sequence>
<dbReference type="PANTHER" id="PTHR11496">
    <property type="entry name" value="ALCOHOL DEHYDROGENASE"/>
    <property type="match status" value="1"/>
</dbReference>
<dbReference type="InterPro" id="IPR001670">
    <property type="entry name" value="ADH_Fe/GldA"/>
</dbReference>
<dbReference type="FunFam" id="3.40.50.1970:FF:000003">
    <property type="entry name" value="Alcohol dehydrogenase, iron-containing"/>
    <property type="match status" value="1"/>
</dbReference>
<organism evidence="4 5">
    <name type="scientific">Streptococcus suis</name>
    <dbReference type="NCBI Taxonomy" id="1307"/>
    <lineage>
        <taxon>Bacteria</taxon>
        <taxon>Bacillati</taxon>
        <taxon>Bacillota</taxon>
        <taxon>Bacilli</taxon>
        <taxon>Lactobacillales</taxon>
        <taxon>Streptococcaceae</taxon>
        <taxon>Streptococcus</taxon>
    </lineage>
</organism>
<comment type="similarity">
    <text evidence="1">Belongs to the iron-containing alcohol dehydrogenase family.</text>
</comment>
<evidence type="ECO:0000313" key="5">
    <source>
        <dbReference type="Proteomes" id="UP000516797"/>
    </source>
</evidence>